<comment type="caution">
    <text evidence="1">The sequence shown here is derived from an EMBL/GenBank/DDBJ whole genome shotgun (WGS) entry which is preliminary data.</text>
</comment>
<sequence>MEKEMAGLNIEDGEDEALLLPIASKMQKSTYEYCLVECFLTTSVVHFFVMRNIMTNLWRPLEVLRSRI</sequence>
<reference evidence="1 2" key="1">
    <citation type="journal article" date="2021" name="bioRxiv">
        <title>The Gossypium anomalum genome as a resource for cotton improvement and evolutionary analysis of hybrid incompatibility.</title>
        <authorList>
            <person name="Grover C.E."/>
            <person name="Yuan D."/>
            <person name="Arick M.A."/>
            <person name="Miller E.R."/>
            <person name="Hu G."/>
            <person name="Peterson D.G."/>
            <person name="Wendel J.F."/>
            <person name="Udall J.A."/>
        </authorList>
    </citation>
    <scope>NUCLEOTIDE SEQUENCE [LARGE SCALE GENOMIC DNA]</scope>
    <source>
        <strain evidence="1">JFW-Udall</strain>
        <tissue evidence="1">Leaf</tissue>
    </source>
</reference>
<gene>
    <name evidence="1" type="ORF">CXB51_036079</name>
</gene>
<dbReference type="OrthoDB" id="940669at2759"/>
<proteinExistence type="predicted"/>
<dbReference type="EMBL" id="JAHUZN010000013">
    <property type="protein sequence ID" value="KAG8471682.1"/>
    <property type="molecule type" value="Genomic_DNA"/>
</dbReference>
<evidence type="ECO:0000313" key="2">
    <source>
        <dbReference type="Proteomes" id="UP000701853"/>
    </source>
</evidence>
<keyword evidence="2" id="KW-1185">Reference proteome</keyword>
<protein>
    <submittedName>
        <fullName evidence="1">Uncharacterized protein</fullName>
    </submittedName>
</protein>
<organism evidence="1 2">
    <name type="scientific">Gossypium anomalum</name>
    <dbReference type="NCBI Taxonomy" id="47600"/>
    <lineage>
        <taxon>Eukaryota</taxon>
        <taxon>Viridiplantae</taxon>
        <taxon>Streptophyta</taxon>
        <taxon>Embryophyta</taxon>
        <taxon>Tracheophyta</taxon>
        <taxon>Spermatophyta</taxon>
        <taxon>Magnoliopsida</taxon>
        <taxon>eudicotyledons</taxon>
        <taxon>Gunneridae</taxon>
        <taxon>Pentapetalae</taxon>
        <taxon>rosids</taxon>
        <taxon>malvids</taxon>
        <taxon>Malvales</taxon>
        <taxon>Malvaceae</taxon>
        <taxon>Malvoideae</taxon>
        <taxon>Gossypium</taxon>
    </lineage>
</organism>
<evidence type="ECO:0000313" key="1">
    <source>
        <dbReference type="EMBL" id="KAG8471682.1"/>
    </source>
</evidence>
<dbReference type="AlphaFoldDB" id="A0A8J6CE58"/>
<dbReference type="Proteomes" id="UP000701853">
    <property type="component" value="Chromosome 13"/>
</dbReference>
<accession>A0A8J6CE58</accession>
<name>A0A8J6CE58_9ROSI</name>